<evidence type="ECO:0000256" key="2">
    <source>
        <dbReference type="ARBA" id="ARBA00023125"/>
    </source>
</evidence>
<keyword evidence="1" id="KW-0805">Transcription regulation</keyword>
<dbReference type="InterPro" id="IPR036388">
    <property type="entry name" value="WH-like_DNA-bd_sf"/>
</dbReference>
<dbReference type="PROSITE" id="PS00894">
    <property type="entry name" value="HTH_DEOR_1"/>
    <property type="match status" value="1"/>
</dbReference>
<dbReference type="PROSITE" id="PS51000">
    <property type="entry name" value="HTH_DEOR_2"/>
    <property type="match status" value="1"/>
</dbReference>
<protein>
    <submittedName>
        <fullName evidence="6">WYL domain-containing protein</fullName>
    </submittedName>
</protein>
<accession>A0ABT1NP00</accession>
<keyword evidence="2" id="KW-0238">DNA-binding</keyword>
<evidence type="ECO:0000259" key="5">
    <source>
        <dbReference type="PROSITE" id="PS51000"/>
    </source>
</evidence>
<evidence type="ECO:0000256" key="4">
    <source>
        <dbReference type="SAM" id="MobiDB-lite"/>
    </source>
</evidence>
<sequence>MWDTASRSFEVLRKLQRKGFVAGGTLAFDFGVTTRTIRRDVARLRDLGYPIDTRLGIDGGYSLEPGTVLPPIFLSVDEALACTLALRQWNEAAEQHLAAGVLQKVLASVPKRVQWIMAALDQAAVDLEIDGLREPEAAPVDVSVLGDLARACVLHRRVEFLHTDRSGKEKMRKADSSALVHTARRWYFVAFDLDRDEWRTYRVDRISVVTVTEAPVRGRVFPGAGVEAWVDQQLRSSWQQVTATVRIHAPLEAVSRWMAPAWGTVEADSAGSVIVRAGADSYDSIARWLLLVQADIDVIKPAELRAAFGRIAAQAARSATDQAGTGSALTEADGRSRRDRP</sequence>
<feature type="domain" description="HTH deoR-type" evidence="5">
    <location>
        <begin position="4"/>
        <end position="63"/>
    </location>
</feature>
<proteinExistence type="predicted"/>
<dbReference type="InterPro" id="IPR001034">
    <property type="entry name" value="DeoR_HTH"/>
</dbReference>
<dbReference type="Pfam" id="PF13280">
    <property type="entry name" value="WYL"/>
    <property type="match status" value="1"/>
</dbReference>
<dbReference type="SUPFAM" id="SSF46785">
    <property type="entry name" value="Winged helix' DNA-binding domain"/>
    <property type="match status" value="1"/>
</dbReference>
<dbReference type="PANTHER" id="PTHR34580">
    <property type="match status" value="1"/>
</dbReference>
<dbReference type="InterPro" id="IPR051534">
    <property type="entry name" value="CBASS_pafABC_assoc_protein"/>
</dbReference>
<dbReference type="PIRSF" id="PIRSF016838">
    <property type="entry name" value="PafC"/>
    <property type="match status" value="1"/>
</dbReference>
<dbReference type="PROSITE" id="PS52050">
    <property type="entry name" value="WYL"/>
    <property type="match status" value="1"/>
</dbReference>
<dbReference type="InterPro" id="IPR028349">
    <property type="entry name" value="PafC-like"/>
</dbReference>
<comment type="caution">
    <text evidence="6">The sequence shown here is derived from an EMBL/GenBank/DDBJ whole genome shotgun (WGS) entry which is preliminary data.</text>
</comment>
<gene>
    <name evidence="6" type="ORF">NNX28_05890</name>
</gene>
<dbReference type="RefSeq" id="WP_255865124.1">
    <property type="nucleotide sequence ID" value="NZ_CP104263.1"/>
</dbReference>
<dbReference type="Gene3D" id="1.10.10.10">
    <property type="entry name" value="Winged helix-like DNA-binding domain superfamily/Winged helix DNA-binding domain"/>
    <property type="match status" value="1"/>
</dbReference>
<dbReference type="EMBL" id="JANFLP010000006">
    <property type="protein sequence ID" value="MCQ1949460.1"/>
    <property type="molecule type" value="Genomic_DNA"/>
</dbReference>
<dbReference type="Pfam" id="PF08279">
    <property type="entry name" value="HTH_11"/>
    <property type="match status" value="1"/>
</dbReference>
<evidence type="ECO:0000313" key="6">
    <source>
        <dbReference type="EMBL" id="MCQ1949460.1"/>
    </source>
</evidence>
<dbReference type="Pfam" id="PF25583">
    <property type="entry name" value="WCX"/>
    <property type="match status" value="1"/>
</dbReference>
<dbReference type="PANTHER" id="PTHR34580:SF3">
    <property type="entry name" value="PROTEIN PAFB"/>
    <property type="match status" value="1"/>
</dbReference>
<evidence type="ECO:0000256" key="3">
    <source>
        <dbReference type="ARBA" id="ARBA00023163"/>
    </source>
</evidence>
<keyword evidence="3" id="KW-0804">Transcription</keyword>
<organism evidence="6 7">
    <name type="scientific">Arthrobacter jinronghuae</name>
    <dbReference type="NCBI Taxonomy" id="2964609"/>
    <lineage>
        <taxon>Bacteria</taxon>
        <taxon>Bacillati</taxon>
        <taxon>Actinomycetota</taxon>
        <taxon>Actinomycetes</taxon>
        <taxon>Micrococcales</taxon>
        <taxon>Micrococcaceae</taxon>
        <taxon>Arthrobacter</taxon>
    </lineage>
</organism>
<keyword evidence="7" id="KW-1185">Reference proteome</keyword>
<reference evidence="6 7" key="1">
    <citation type="submission" date="2022-07" db="EMBL/GenBank/DDBJ databases">
        <title>Novel species in genus Arthrobacter.</title>
        <authorList>
            <person name="Liu Y."/>
        </authorList>
    </citation>
    <scope>NUCLEOTIDE SEQUENCE [LARGE SCALE GENOMIC DNA]</scope>
    <source>
        <strain evidence="7">zg-Y859</strain>
    </source>
</reference>
<dbReference type="InterPro" id="IPR036390">
    <property type="entry name" value="WH_DNA-bd_sf"/>
</dbReference>
<dbReference type="InterPro" id="IPR018356">
    <property type="entry name" value="Tscrpt_reg_HTH_DeoR_CS"/>
</dbReference>
<dbReference type="InterPro" id="IPR026881">
    <property type="entry name" value="WYL_dom"/>
</dbReference>
<evidence type="ECO:0000256" key="1">
    <source>
        <dbReference type="ARBA" id="ARBA00023015"/>
    </source>
</evidence>
<evidence type="ECO:0000313" key="7">
    <source>
        <dbReference type="Proteomes" id="UP001206924"/>
    </source>
</evidence>
<dbReference type="Proteomes" id="UP001206924">
    <property type="component" value="Unassembled WGS sequence"/>
</dbReference>
<feature type="region of interest" description="Disordered" evidence="4">
    <location>
        <begin position="317"/>
        <end position="341"/>
    </location>
</feature>
<name>A0ABT1NP00_9MICC</name>
<dbReference type="InterPro" id="IPR057727">
    <property type="entry name" value="WCX_dom"/>
</dbReference>
<feature type="compositionally biased region" description="Basic and acidic residues" evidence="4">
    <location>
        <begin position="332"/>
        <end position="341"/>
    </location>
</feature>
<dbReference type="InterPro" id="IPR013196">
    <property type="entry name" value="HTH_11"/>
</dbReference>